<gene>
    <name evidence="8" type="primary">pdxH</name>
    <name evidence="8" type="ORF">GWK08_09570</name>
</gene>
<dbReference type="PANTHER" id="PTHR10851">
    <property type="entry name" value="PYRIDOXINE-5-PHOSPHATE OXIDASE"/>
    <property type="match status" value="1"/>
</dbReference>
<feature type="binding site" evidence="5">
    <location>
        <position position="63"/>
    </location>
    <ligand>
        <name>FMN</name>
        <dbReference type="ChEBI" id="CHEBI:58210"/>
    </ligand>
</feature>
<feature type="binding site" evidence="5">
    <location>
        <begin position="41"/>
        <end position="46"/>
    </location>
    <ligand>
        <name>FMN</name>
        <dbReference type="ChEBI" id="CHEBI:58210"/>
    </ligand>
</feature>
<dbReference type="EC" id="1.4.3.5" evidence="8"/>
<dbReference type="InterPro" id="IPR011576">
    <property type="entry name" value="Pyridox_Oxase_N"/>
</dbReference>
<keyword evidence="9" id="KW-1185">Reference proteome</keyword>
<dbReference type="EMBL" id="JAABOO010000002">
    <property type="protein sequence ID" value="NER13686.1"/>
    <property type="molecule type" value="Genomic_DNA"/>
</dbReference>
<feature type="binding site" evidence="5">
    <location>
        <position position="85"/>
    </location>
    <ligand>
        <name>FMN</name>
        <dbReference type="ChEBI" id="CHEBI:58210"/>
    </ligand>
</feature>
<feature type="domain" description="Pyridoxamine 5'-phosphate oxidase N-terminal" evidence="6">
    <location>
        <begin position="24"/>
        <end position="131"/>
    </location>
</feature>
<feature type="binding site" evidence="5">
    <location>
        <position position="62"/>
    </location>
    <ligand>
        <name>FMN</name>
        <dbReference type="ChEBI" id="CHEBI:58210"/>
    </ligand>
</feature>
<dbReference type="InterPro" id="IPR019576">
    <property type="entry name" value="Pyridoxamine_oxidase_dimer_C"/>
</dbReference>
<dbReference type="Pfam" id="PF01243">
    <property type="entry name" value="PNPOx_N"/>
    <property type="match status" value="1"/>
</dbReference>
<keyword evidence="2" id="KW-0285">Flavoprotein</keyword>
<evidence type="ECO:0000256" key="5">
    <source>
        <dbReference type="PIRSR" id="PIRSR000190-2"/>
    </source>
</evidence>
<keyword evidence="3 5" id="KW-0288">FMN</keyword>
<sequence length="192" mass="22360">MKEVFDIFNRWYKEELNNSSEDIPSACCLSTVGEDGFPNSRFVSLKEICDEHFIICGPLNSRKGREILSSDKVALTFWWPATQKQIRIQGTVSLISEENASAYFKERSFSSQVVSHLCRQGEEISDYNSLEEEYSDACKKMEGKEMQKPENWGGFKISPLRIEFMEFKTSRLHYRVLFSREGEQWKKSILQP</sequence>
<comment type="similarity">
    <text evidence="1">Belongs to the pyridoxamine 5'-phosphate oxidase family.</text>
</comment>
<feature type="domain" description="Pyridoxine 5'-phosphate oxidase dimerisation C-terminal" evidence="7">
    <location>
        <begin position="152"/>
        <end position="192"/>
    </location>
</feature>
<dbReference type="GO" id="GO:0010181">
    <property type="term" value="F:FMN binding"/>
    <property type="evidence" value="ECO:0007669"/>
    <property type="project" value="InterPro"/>
</dbReference>
<dbReference type="GO" id="GO:0004733">
    <property type="term" value="F:pyridoxamine phosphate oxidase activity"/>
    <property type="evidence" value="ECO:0007669"/>
    <property type="project" value="UniProtKB-EC"/>
</dbReference>
<dbReference type="AlphaFoldDB" id="A0A6P0UTE6"/>
<dbReference type="Proteomes" id="UP000468581">
    <property type="component" value="Unassembled WGS sequence"/>
</dbReference>
<dbReference type="PIRSF" id="PIRSF000190">
    <property type="entry name" value="Pyd_amn-ph_oxd"/>
    <property type="match status" value="1"/>
</dbReference>
<accession>A0A6P0UTE6</accession>
<evidence type="ECO:0000313" key="9">
    <source>
        <dbReference type="Proteomes" id="UP000468581"/>
    </source>
</evidence>
<evidence type="ECO:0000259" key="6">
    <source>
        <dbReference type="Pfam" id="PF01243"/>
    </source>
</evidence>
<dbReference type="PANTHER" id="PTHR10851:SF0">
    <property type="entry name" value="PYRIDOXINE-5'-PHOSPHATE OXIDASE"/>
    <property type="match status" value="1"/>
</dbReference>
<dbReference type="Gene3D" id="2.30.110.10">
    <property type="entry name" value="Electron Transport, Fmn-binding Protein, Chain A"/>
    <property type="match status" value="1"/>
</dbReference>
<feature type="binding site" evidence="5">
    <location>
        <position position="175"/>
    </location>
    <ligand>
        <name>FMN</name>
        <dbReference type="ChEBI" id="CHEBI:58210"/>
    </ligand>
</feature>
<name>A0A6P0UTE6_9FLAO</name>
<dbReference type="Pfam" id="PF10590">
    <property type="entry name" value="PNP_phzG_C"/>
    <property type="match status" value="1"/>
</dbReference>
<dbReference type="GO" id="GO:0008615">
    <property type="term" value="P:pyridoxine biosynthetic process"/>
    <property type="evidence" value="ECO:0007669"/>
    <property type="project" value="InterPro"/>
</dbReference>
<proteinExistence type="inferred from homology"/>
<reference evidence="8 9" key="1">
    <citation type="submission" date="2020-01" db="EMBL/GenBank/DDBJ databases">
        <title>Leptobacterium flavescens.</title>
        <authorList>
            <person name="Wang G."/>
        </authorList>
    </citation>
    <scope>NUCLEOTIDE SEQUENCE [LARGE SCALE GENOMIC DNA]</scope>
    <source>
        <strain evidence="8 9">KCTC 22160</strain>
    </source>
</reference>
<dbReference type="SUPFAM" id="SSF50475">
    <property type="entry name" value="FMN-binding split barrel"/>
    <property type="match status" value="1"/>
</dbReference>
<dbReference type="NCBIfam" id="NF004231">
    <property type="entry name" value="PRK05679.1"/>
    <property type="match status" value="1"/>
</dbReference>
<keyword evidence="4 8" id="KW-0560">Oxidoreductase</keyword>
<evidence type="ECO:0000256" key="3">
    <source>
        <dbReference type="ARBA" id="ARBA00022643"/>
    </source>
</evidence>
<dbReference type="InterPro" id="IPR012349">
    <property type="entry name" value="Split_barrel_FMN-bd"/>
</dbReference>
<evidence type="ECO:0000256" key="2">
    <source>
        <dbReference type="ARBA" id="ARBA00022630"/>
    </source>
</evidence>
<comment type="cofactor">
    <cofactor evidence="5">
        <name>FMN</name>
        <dbReference type="ChEBI" id="CHEBI:58210"/>
    </cofactor>
    <text evidence="5">Binds 1 FMN per subunit.</text>
</comment>
<evidence type="ECO:0000313" key="8">
    <source>
        <dbReference type="EMBL" id="NER13686.1"/>
    </source>
</evidence>
<organism evidence="8 9">
    <name type="scientific">Leptobacterium flavescens</name>
    <dbReference type="NCBI Taxonomy" id="472055"/>
    <lineage>
        <taxon>Bacteria</taxon>
        <taxon>Pseudomonadati</taxon>
        <taxon>Bacteroidota</taxon>
        <taxon>Flavobacteriia</taxon>
        <taxon>Flavobacteriales</taxon>
        <taxon>Flavobacteriaceae</taxon>
        <taxon>Leptobacterium</taxon>
    </lineage>
</organism>
<comment type="caution">
    <text evidence="8">The sequence shown here is derived from an EMBL/GenBank/DDBJ whole genome shotgun (WGS) entry which is preliminary data.</text>
</comment>
<protein>
    <submittedName>
        <fullName evidence="8">Pyridoxamine 5'-phosphate oxidase</fullName>
        <ecNumber evidence="8">1.4.3.5</ecNumber>
    </submittedName>
</protein>
<dbReference type="InterPro" id="IPR000659">
    <property type="entry name" value="Pyridox_Oxase"/>
</dbReference>
<evidence type="ECO:0000256" key="4">
    <source>
        <dbReference type="ARBA" id="ARBA00023002"/>
    </source>
</evidence>
<dbReference type="RefSeq" id="WP_163606772.1">
    <property type="nucleotide sequence ID" value="NZ_JAABOO010000002.1"/>
</dbReference>
<evidence type="ECO:0000256" key="1">
    <source>
        <dbReference type="ARBA" id="ARBA00007301"/>
    </source>
</evidence>
<evidence type="ECO:0000259" key="7">
    <source>
        <dbReference type="Pfam" id="PF10590"/>
    </source>
</evidence>